<keyword evidence="4" id="KW-1185">Reference proteome</keyword>
<evidence type="ECO:0000313" key="3">
    <source>
        <dbReference type="EMBL" id="GAA1387403.1"/>
    </source>
</evidence>
<proteinExistence type="predicted"/>
<comment type="caution">
    <text evidence="3">The sequence shown here is derived from an EMBL/GenBank/DDBJ whole genome shotgun (WGS) entry which is preliminary data.</text>
</comment>
<name>A0ABN1XQE0_9PSEU</name>
<dbReference type="PROSITE" id="PS51340">
    <property type="entry name" value="MOSC"/>
    <property type="match status" value="1"/>
</dbReference>
<dbReference type="InterPro" id="IPR005302">
    <property type="entry name" value="MoCF_Sase_C"/>
</dbReference>
<feature type="domain" description="MOSC" evidence="2">
    <location>
        <begin position="125"/>
        <end position="279"/>
    </location>
</feature>
<dbReference type="PANTHER" id="PTHR14237:SF19">
    <property type="entry name" value="MITOCHONDRIAL AMIDOXIME REDUCING COMPONENT 1"/>
    <property type="match status" value="1"/>
</dbReference>
<evidence type="ECO:0000259" key="2">
    <source>
        <dbReference type="PROSITE" id="PS51340"/>
    </source>
</evidence>
<dbReference type="Proteomes" id="UP001501414">
    <property type="component" value="Unassembled WGS sequence"/>
</dbReference>
<organism evidence="3 4">
    <name type="scientific">Pseudonocardia kongjuensis</name>
    <dbReference type="NCBI Taxonomy" id="102227"/>
    <lineage>
        <taxon>Bacteria</taxon>
        <taxon>Bacillati</taxon>
        <taxon>Actinomycetota</taxon>
        <taxon>Actinomycetes</taxon>
        <taxon>Pseudonocardiales</taxon>
        <taxon>Pseudonocardiaceae</taxon>
        <taxon>Pseudonocardia</taxon>
    </lineage>
</organism>
<dbReference type="EMBL" id="BAAAJK010000007">
    <property type="protein sequence ID" value="GAA1387403.1"/>
    <property type="molecule type" value="Genomic_DNA"/>
</dbReference>
<dbReference type="SUPFAM" id="SSF141673">
    <property type="entry name" value="MOSC N-terminal domain-like"/>
    <property type="match status" value="1"/>
</dbReference>
<dbReference type="RefSeq" id="WP_344021332.1">
    <property type="nucleotide sequence ID" value="NZ_BAAAJK010000007.1"/>
</dbReference>
<dbReference type="InterPro" id="IPR011037">
    <property type="entry name" value="Pyrv_Knase-like_insert_dom_sf"/>
</dbReference>
<dbReference type="Pfam" id="PF03473">
    <property type="entry name" value="MOSC"/>
    <property type="match status" value="1"/>
</dbReference>
<dbReference type="PANTHER" id="PTHR14237">
    <property type="entry name" value="MOLYBDOPTERIN COFACTOR SULFURASE MOSC"/>
    <property type="match status" value="1"/>
</dbReference>
<dbReference type="InterPro" id="IPR005303">
    <property type="entry name" value="MOCOS_middle"/>
</dbReference>
<protein>
    <submittedName>
        <fullName evidence="3">MOSC domain-containing protein</fullName>
    </submittedName>
</protein>
<feature type="region of interest" description="Disordered" evidence="1">
    <location>
        <begin position="259"/>
        <end position="284"/>
    </location>
</feature>
<evidence type="ECO:0000313" key="4">
    <source>
        <dbReference type="Proteomes" id="UP001501414"/>
    </source>
</evidence>
<dbReference type="Pfam" id="PF03476">
    <property type="entry name" value="MOSC_N"/>
    <property type="match status" value="1"/>
</dbReference>
<gene>
    <name evidence="3" type="ORF">GCM10009613_22980</name>
</gene>
<sequence length="284" mass="30492">MVRLTGLLRYPVKSCRGTPEDRLPVERAGLAGDRRWMVVDPDGVMVTGRKHPRLVLAAPRLPAGGGLEVTGPGLPVLQVAEPDPAVGTVPVRVHRSDTAGVPAGPVADRWFSRLLGTDVRLVHLDDPDRRRPDPEFSRPQDRVSYADGYPLLLTSQDSLDALNELVADGPHAAEGPLPMSRFRPNLVVSGAAPWAEDGWRRITVGDVAFRVAKPCARCVFTTVDPVTADRGREPMVTLARHRRVGGGVLFGVNLIPDLDPGPGPGPGPELRVGDELTVTGRARS</sequence>
<reference evidence="3 4" key="1">
    <citation type="journal article" date="2019" name="Int. J. Syst. Evol. Microbiol.">
        <title>The Global Catalogue of Microorganisms (GCM) 10K type strain sequencing project: providing services to taxonomists for standard genome sequencing and annotation.</title>
        <authorList>
            <consortium name="The Broad Institute Genomics Platform"/>
            <consortium name="The Broad Institute Genome Sequencing Center for Infectious Disease"/>
            <person name="Wu L."/>
            <person name="Ma J."/>
        </authorList>
    </citation>
    <scope>NUCLEOTIDE SEQUENCE [LARGE SCALE GENOMIC DNA]</scope>
    <source>
        <strain evidence="3 4">JCM 11896</strain>
    </source>
</reference>
<dbReference type="SUPFAM" id="SSF50800">
    <property type="entry name" value="PK beta-barrel domain-like"/>
    <property type="match status" value="1"/>
</dbReference>
<evidence type="ECO:0000256" key="1">
    <source>
        <dbReference type="SAM" id="MobiDB-lite"/>
    </source>
</evidence>
<accession>A0ABN1XQE0</accession>